<name>A0A0F9BN11_9ZZZZ</name>
<comment type="caution">
    <text evidence="1">The sequence shown here is derived from an EMBL/GenBank/DDBJ whole genome shotgun (WGS) entry which is preliminary data.</text>
</comment>
<accession>A0A0F9BN11</accession>
<feature type="non-terminal residue" evidence="1">
    <location>
        <position position="1"/>
    </location>
</feature>
<protein>
    <submittedName>
        <fullName evidence="1">Uncharacterized protein</fullName>
    </submittedName>
</protein>
<evidence type="ECO:0000313" key="1">
    <source>
        <dbReference type="EMBL" id="KKK85786.1"/>
    </source>
</evidence>
<proteinExistence type="predicted"/>
<reference evidence="1" key="1">
    <citation type="journal article" date="2015" name="Nature">
        <title>Complex archaea that bridge the gap between prokaryotes and eukaryotes.</title>
        <authorList>
            <person name="Spang A."/>
            <person name="Saw J.H."/>
            <person name="Jorgensen S.L."/>
            <person name="Zaremba-Niedzwiedzka K."/>
            <person name="Martijn J."/>
            <person name="Lind A.E."/>
            <person name="van Eijk R."/>
            <person name="Schleper C."/>
            <person name="Guy L."/>
            <person name="Ettema T.J."/>
        </authorList>
    </citation>
    <scope>NUCLEOTIDE SEQUENCE</scope>
</reference>
<dbReference type="EMBL" id="LAZR01051144">
    <property type="protein sequence ID" value="KKK85786.1"/>
    <property type="molecule type" value="Genomic_DNA"/>
</dbReference>
<sequence length="100" mass="11771">KQITIIYILRAFITETLQLANMQKAKTDGDFCRALEQMNQKWRAFVRILSVDPTYDGAVREDGFIRHIEQSDPNMYRLWQTYQKGKVVGMTTNEKKEQPN</sequence>
<dbReference type="AlphaFoldDB" id="A0A0F9BN11"/>
<gene>
    <name evidence="1" type="ORF">LCGC14_2769840</name>
</gene>
<organism evidence="1">
    <name type="scientific">marine sediment metagenome</name>
    <dbReference type="NCBI Taxonomy" id="412755"/>
    <lineage>
        <taxon>unclassified sequences</taxon>
        <taxon>metagenomes</taxon>
        <taxon>ecological metagenomes</taxon>
    </lineage>
</organism>